<proteinExistence type="predicted"/>
<keyword evidence="5" id="KW-0812">Transmembrane</keyword>
<accession>A0ABW5XGE0</accession>
<dbReference type="NCBIfam" id="TIGR03769">
    <property type="entry name" value="P_ac_wall_RPT"/>
    <property type="match status" value="1"/>
</dbReference>
<evidence type="ECO:0000256" key="5">
    <source>
        <dbReference type="SAM" id="Phobius"/>
    </source>
</evidence>
<feature type="region of interest" description="Disordered" evidence="4">
    <location>
        <begin position="808"/>
        <end position="931"/>
    </location>
</feature>
<evidence type="ECO:0000313" key="8">
    <source>
        <dbReference type="Proteomes" id="UP001597391"/>
    </source>
</evidence>
<organism evidence="7 8">
    <name type="scientific">Populibacterium corticicola</name>
    <dbReference type="NCBI Taxonomy" id="1812826"/>
    <lineage>
        <taxon>Bacteria</taxon>
        <taxon>Bacillati</taxon>
        <taxon>Actinomycetota</taxon>
        <taxon>Actinomycetes</taxon>
        <taxon>Micrococcales</taxon>
        <taxon>Jonesiaceae</taxon>
        <taxon>Populibacterium</taxon>
    </lineage>
</organism>
<feature type="compositionally biased region" description="Basic and acidic residues" evidence="4">
    <location>
        <begin position="849"/>
        <end position="858"/>
    </location>
</feature>
<dbReference type="InterPro" id="IPR013783">
    <property type="entry name" value="Ig-like_fold"/>
</dbReference>
<evidence type="ECO:0000313" key="7">
    <source>
        <dbReference type="EMBL" id="MFD2840464.1"/>
    </source>
</evidence>
<dbReference type="Proteomes" id="UP001597391">
    <property type="component" value="Unassembled WGS sequence"/>
</dbReference>
<feature type="region of interest" description="Disordered" evidence="4">
    <location>
        <begin position="239"/>
        <end position="273"/>
    </location>
</feature>
<keyword evidence="8" id="KW-1185">Reference proteome</keyword>
<evidence type="ECO:0000256" key="4">
    <source>
        <dbReference type="SAM" id="MobiDB-lite"/>
    </source>
</evidence>
<dbReference type="InterPro" id="IPR022435">
    <property type="entry name" value="Surface-anchored_actinobac"/>
</dbReference>
<dbReference type="Gene3D" id="2.60.40.10">
    <property type="entry name" value="Immunoglobulins"/>
    <property type="match status" value="1"/>
</dbReference>
<name>A0ABW5XGE0_9MICO</name>
<reference evidence="8" key="1">
    <citation type="journal article" date="2019" name="Int. J. Syst. Evol. Microbiol.">
        <title>The Global Catalogue of Microorganisms (GCM) 10K type strain sequencing project: providing services to taxonomists for standard genome sequencing and annotation.</title>
        <authorList>
            <consortium name="The Broad Institute Genomics Platform"/>
            <consortium name="The Broad Institute Genome Sequencing Center for Infectious Disease"/>
            <person name="Wu L."/>
            <person name="Ma J."/>
        </authorList>
    </citation>
    <scope>NUCLEOTIDE SEQUENCE [LARGE SCALE GENOMIC DNA]</scope>
    <source>
        <strain evidence="8">KCTC 33576</strain>
    </source>
</reference>
<feature type="compositionally biased region" description="Acidic residues" evidence="4">
    <location>
        <begin position="822"/>
        <end position="838"/>
    </location>
</feature>
<dbReference type="EMBL" id="JBHUOP010000003">
    <property type="protein sequence ID" value="MFD2840464.1"/>
    <property type="molecule type" value="Genomic_DNA"/>
</dbReference>
<evidence type="ECO:0000256" key="3">
    <source>
        <dbReference type="ARBA" id="ARBA00022729"/>
    </source>
</evidence>
<feature type="domain" description="SD-repeat containing protein B" evidence="6">
    <location>
        <begin position="271"/>
        <end position="348"/>
    </location>
</feature>
<gene>
    <name evidence="7" type="ORF">ACFSYH_07735</name>
</gene>
<evidence type="ECO:0000256" key="2">
    <source>
        <dbReference type="ARBA" id="ARBA00022525"/>
    </source>
</evidence>
<evidence type="ECO:0000259" key="6">
    <source>
        <dbReference type="Pfam" id="PF17210"/>
    </source>
</evidence>
<keyword evidence="2" id="KW-0964">Secreted</keyword>
<keyword evidence="3" id="KW-0732">Signal</keyword>
<dbReference type="RefSeq" id="WP_377466313.1">
    <property type="nucleotide sequence ID" value="NZ_JBHUOP010000003.1"/>
</dbReference>
<evidence type="ECO:0000256" key="1">
    <source>
        <dbReference type="ARBA" id="ARBA00004613"/>
    </source>
</evidence>
<protein>
    <submittedName>
        <fullName evidence="7">Choice-of-anchor M domain-containing protein</fullName>
    </submittedName>
</protein>
<dbReference type="SUPFAM" id="SSF117074">
    <property type="entry name" value="Hypothetical protein PA1324"/>
    <property type="match status" value="1"/>
</dbReference>
<keyword evidence="5" id="KW-0472">Membrane</keyword>
<keyword evidence="5" id="KW-1133">Transmembrane helix</keyword>
<feature type="compositionally biased region" description="Gly residues" evidence="4">
    <location>
        <begin position="863"/>
        <end position="883"/>
    </location>
</feature>
<sequence length="1064" mass="111452">MKSTASRGSLRRVLSFGLVGAFSLSSIVLNEPAAADETPRVQTQEVSSGTYQFHINPSEGGTFDFTVKNAPEGAPLTMRVPSVLQAAELPEGSEHSWLGASGQQAYVIPTAETTRPRSEGRYGISVGPFVGAGVEGKSLSLVEVVAPVGGTYTGYVPAFRASDLNAPPADARGFGTGTQANGELQGTTFPLILTTEPFAQRFTAEGLYCVTYRAAFTPAGGSESQTLDLTQRYAVGDDIAADAPCGGAPEEYPRDGEPEPEPEPSEPTTVSLGGVVWNDANRNQVRDSDESGIAGYRVFIWKGERRVQDGSGQSLVATTDDAGRYLFEGLPVLTDGQETYRVELQRFGTDLENGLTTPSMRVTSSDLSVPGSSQMNLDFGLAHNGTTSQRVLFSGHADLLKPQIDTTGGAQSIHLRAKADDLVPQINEWEDLIVFIGDHEKGRLPGGYEFIGAAGQEVWNSPVAGGSPWIGMSSEDASLPTALGSDGVLMFRLDAVTGLGGGQAPGEVALWEGNSAEQPRLLFSTREGLPRSTPYGLLGHTHFNWTFTAPGTYCLAFGVEARLPDSGQKLTDNRQLTIVVGNDINPNTVQSCENSGSYPQSGTRSFIENDEAAPVVLEGITNSNRQHPRLMLRESDGVSIVQNVGDPSGKLGLIQVDDVVLHGATARVNRGYYSAGVLSFDGAETRADVTWRITDVKGPGEIRTSPSYVPLQEYFDTGLGRTDINVWAGGSLRHPLIETSRPGKYCVAMQWESETAAGATIVEDAVLTLAVDGPLDPQDLFWDESGELVSAGEVWRASEQGALDATCVQDPDSWTQPHEVENPNEEVDEPDNPDDDLPGEGGPGGEVPGGDHSDEGKPDSGQPGDGSPGGDAPGGGGQSGGDQPGTDKPGDDPAGNAQTGGQVPGSGGTTDGISPVPDAQLTEGNRGGVRVPDAASVGQRIAVEVGQGHAGQRVRVWLHSQPVLLDTVTVDEAGAVSVTIPKAAVLGAHKLVVQALDGRLIGWDDLEIRALSPSSSDSERLSDTGVGALLPMIAMAVILLALGAAVYVGSGGDGRGSRLGVRRS</sequence>
<comment type="caution">
    <text evidence="7">The sequence shown here is derived from an EMBL/GenBank/DDBJ whole genome shotgun (WGS) entry which is preliminary data.</text>
</comment>
<feature type="compositionally biased region" description="Gly residues" evidence="4">
    <location>
        <begin position="839"/>
        <end position="848"/>
    </location>
</feature>
<dbReference type="InterPro" id="IPR033764">
    <property type="entry name" value="Sdr_B"/>
</dbReference>
<dbReference type="NCBIfam" id="NF038134">
    <property type="entry name" value="choice_anch_M"/>
    <property type="match status" value="1"/>
</dbReference>
<dbReference type="Pfam" id="PF17210">
    <property type="entry name" value="SdrD_B"/>
    <property type="match status" value="1"/>
</dbReference>
<comment type="subcellular location">
    <subcellularLocation>
        <location evidence="1">Secreted</location>
    </subcellularLocation>
</comment>
<feature type="transmembrane region" description="Helical" evidence="5">
    <location>
        <begin position="1028"/>
        <end position="1048"/>
    </location>
</feature>